<organism evidence="1 2">
    <name type="scientific">Streptococcus gallinaceus</name>
    <dbReference type="NCBI Taxonomy" id="165758"/>
    <lineage>
        <taxon>Bacteria</taxon>
        <taxon>Bacillati</taxon>
        <taxon>Bacillota</taxon>
        <taxon>Bacilli</taxon>
        <taxon>Lactobacillales</taxon>
        <taxon>Streptococcaceae</taxon>
        <taxon>Streptococcus</taxon>
    </lineage>
</organism>
<dbReference type="RefSeq" id="WP_354280012.1">
    <property type="nucleotide sequence ID" value="NZ_JBEPMK010000002.1"/>
</dbReference>
<comment type="caution">
    <text evidence="1">The sequence shown here is derived from an EMBL/GenBank/DDBJ whole genome shotgun (WGS) entry which is preliminary data.</text>
</comment>
<dbReference type="Proteomes" id="UP001549055">
    <property type="component" value="Unassembled WGS sequence"/>
</dbReference>
<accession>A0ABV2JIY3</accession>
<dbReference type="EMBL" id="JBEPMK010000002">
    <property type="protein sequence ID" value="MET3643868.1"/>
    <property type="molecule type" value="Genomic_DNA"/>
</dbReference>
<name>A0ABV2JIY3_9STRE</name>
<dbReference type="Gene3D" id="3.90.120.10">
    <property type="entry name" value="DNA Methylase, subunit A, domain 2"/>
    <property type="match status" value="1"/>
</dbReference>
<reference evidence="1 2" key="1">
    <citation type="submission" date="2024-06" db="EMBL/GenBank/DDBJ databases">
        <title>Genomic Encyclopedia of Type Strains, Phase IV (KMG-IV): sequencing the most valuable type-strain genomes for metagenomic binning, comparative biology and taxonomic classification.</title>
        <authorList>
            <person name="Goeker M."/>
        </authorList>
    </citation>
    <scope>NUCLEOTIDE SEQUENCE [LARGE SCALE GENOMIC DNA]</scope>
    <source>
        <strain evidence="1 2">DSM 15349</strain>
    </source>
</reference>
<gene>
    <name evidence="1" type="ORF">ABID27_000490</name>
</gene>
<proteinExistence type="predicted"/>
<sequence>MASDYKDPPCVGREKLVRRSTPKECVRLQGFPDGWCDHLETKNPSDEELKFWVDVFETYRENVTKAKELAILITNYK</sequence>
<keyword evidence="2" id="KW-1185">Reference proteome</keyword>
<protein>
    <submittedName>
        <fullName evidence="1">Uncharacterized protein YqhQ</fullName>
    </submittedName>
</protein>
<evidence type="ECO:0000313" key="1">
    <source>
        <dbReference type="EMBL" id="MET3643868.1"/>
    </source>
</evidence>
<evidence type="ECO:0000313" key="2">
    <source>
        <dbReference type="Proteomes" id="UP001549055"/>
    </source>
</evidence>